<evidence type="ECO:0000313" key="3">
    <source>
        <dbReference type="Proteomes" id="UP001620597"/>
    </source>
</evidence>
<comment type="caution">
    <text evidence="2">The sequence shown here is derived from an EMBL/GenBank/DDBJ whole genome shotgun (WGS) entry which is preliminary data.</text>
</comment>
<dbReference type="RefSeq" id="WP_416205693.1">
    <property type="nucleotide sequence ID" value="NZ_JBBKTX010000008.1"/>
</dbReference>
<gene>
    <name evidence="2" type="ORF">WG929_08345</name>
</gene>
<dbReference type="EMBL" id="JBBKTX010000008">
    <property type="protein sequence ID" value="MFK4752416.1"/>
    <property type="molecule type" value="Genomic_DNA"/>
</dbReference>
<dbReference type="Proteomes" id="UP001620597">
    <property type="component" value="Unassembled WGS sequence"/>
</dbReference>
<protein>
    <recommendedName>
        <fullName evidence="4">YD repeat-containing protein</fullName>
    </recommendedName>
</protein>
<keyword evidence="1" id="KW-1133">Transmembrane helix</keyword>
<evidence type="ECO:0008006" key="4">
    <source>
        <dbReference type="Google" id="ProtNLM"/>
    </source>
</evidence>
<evidence type="ECO:0000313" key="2">
    <source>
        <dbReference type="EMBL" id="MFK4752416.1"/>
    </source>
</evidence>
<name>A0ABW8NHK8_9GAMM</name>
<keyword evidence="1" id="KW-0812">Transmembrane</keyword>
<sequence>MDISQLIPLAVQLVTLVALFLVVIPLKKRLEQIESHQKIQAAEQSEQHKLSSETLDSVVNEIKDHFEISLNNLLRDTDDINNNLKVNGEQSQRALELQELAFSEATTGNTRIQDVLSENHRRQQKLIEDLTRTSVAAFRETTAHVQGNVHQALEVHNGALLKLSESSQRMLGGMTANFSEISKEIATLKKAVAAIINFQRSFDHTIATRLEQALEPVGEQQKQHVAELHSVFERQGQQLELAETFMTTLADINRSLQMQRQQLHDVSENSSTVADMTENLVRNQLEASTFERRHESLSQEVAELSVMMQPLLESIHDTHPAAAGDAAALAESLDALRLAQQQAATELHDLRQVMQLLRLQKLVSTGVADQALSADSNANGARIETMDMVQYLSPCRIERVEDKSTGESTRFEFDDSGRKLTAETFINDRLKYRMHFDVTGNPTRSSEYDELGREVFQYDYNPFGELVRKTQLHYDSTGMAAGSTETLLV</sequence>
<organism evidence="2 3">
    <name type="scientific">Oceanobacter antarcticus</name>
    <dbReference type="NCBI Taxonomy" id="3133425"/>
    <lineage>
        <taxon>Bacteria</taxon>
        <taxon>Pseudomonadati</taxon>
        <taxon>Pseudomonadota</taxon>
        <taxon>Gammaproteobacteria</taxon>
        <taxon>Oceanospirillales</taxon>
        <taxon>Oceanospirillaceae</taxon>
        <taxon>Oceanobacter</taxon>
    </lineage>
</organism>
<reference evidence="2 3" key="1">
    <citation type="submission" date="2024-03" db="EMBL/GenBank/DDBJ databases">
        <title>High-quality draft genome sequence of Oceanobacter sp. wDCs-4.</title>
        <authorList>
            <person name="Dong C."/>
        </authorList>
    </citation>
    <scope>NUCLEOTIDE SEQUENCE [LARGE SCALE GENOMIC DNA]</scope>
    <source>
        <strain evidence="3">wDCs-4</strain>
    </source>
</reference>
<evidence type="ECO:0000256" key="1">
    <source>
        <dbReference type="SAM" id="Phobius"/>
    </source>
</evidence>
<keyword evidence="1" id="KW-0472">Membrane</keyword>
<keyword evidence="3" id="KW-1185">Reference proteome</keyword>
<proteinExistence type="predicted"/>
<feature type="transmembrane region" description="Helical" evidence="1">
    <location>
        <begin position="6"/>
        <end position="26"/>
    </location>
</feature>
<accession>A0ABW8NHK8</accession>